<proteinExistence type="predicted"/>
<dbReference type="EMBL" id="GEDG01029901">
    <property type="protein sequence ID" value="JAP12249.1"/>
    <property type="molecule type" value="Transcribed_RNA"/>
</dbReference>
<sequence length="71" mass="8145">MSVMEREERSCIQCLSLSIVTVEKGEDLEESFCIPNTDPEGIKENFNLYLDSRMGNHLTGDLEEKKDIHLN</sequence>
<dbReference type="AlphaFoldDB" id="A0A0V0GWX7"/>
<organism evidence="1">
    <name type="scientific">Solanum chacoense</name>
    <name type="common">Chaco potato</name>
    <dbReference type="NCBI Taxonomy" id="4108"/>
    <lineage>
        <taxon>Eukaryota</taxon>
        <taxon>Viridiplantae</taxon>
        <taxon>Streptophyta</taxon>
        <taxon>Embryophyta</taxon>
        <taxon>Tracheophyta</taxon>
        <taxon>Spermatophyta</taxon>
        <taxon>Magnoliopsida</taxon>
        <taxon>eudicotyledons</taxon>
        <taxon>Gunneridae</taxon>
        <taxon>Pentapetalae</taxon>
        <taxon>asterids</taxon>
        <taxon>lamiids</taxon>
        <taxon>Solanales</taxon>
        <taxon>Solanaceae</taxon>
        <taxon>Solanoideae</taxon>
        <taxon>Solaneae</taxon>
        <taxon>Solanum</taxon>
    </lineage>
</organism>
<accession>A0A0V0GWX7</accession>
<reference evidence="1" key="1">
    <citation type="submission" date="2015-12" db="EMBL/GenBank/DDBJ databases">
        <title>Gene expression during late stages of embryo sac development: a critical building block for successful pollen-pistil interactions.</title>
        <authorList>
            <person name="Liu Y."/>
            <person name="Joly V."/>
            <person name="Sabar M."/>
            <person name="Matton D.P."/>
        </authorList>
    </citation>
    <scope>NUCLEOTIDE SEQUENCE</scope>
</reference>
<protein>
    <submittedName>
        <fullName evidence="1">Putative ovule protein</fullName>
    </submittedName>
</protein>
<evidence type="ECO:0000313" key="1">
    <source>
        <dbReference type="EMBL" id="JAP12249.1"/>
    </source>
</evidence>
<name>A0A0V0GWX7_SOLCH</name>